<sequence length="225" mass="23311">MKKRIAALLFAGILALAPAGGKAFNPTRGGIWQTVSAVEPRSAPATLVVGGENVLNGGYWTTDTDGNLTACQESEDWNVHYDGQGKLTLKDAYIAGDSSSITQNQTVGIYASNNSGDVSLTIELVDENEIFSYGFGIYTYSQNGDASLTIMEGEGNGSLTVTGSHGIQIQNYNGEAALNILDVDVAVKSSRCGVRMQTGADSTASVTVNGGSLTASGDTGDYFGG</sequence>
<protein>
    <recommendedName>
        <fullName evidence="4">Auto-transporter adhesin head GIN domain-containing protein</fullName>
    </recommendedName>
</protein>
<evidence type="ECO:0008006" key="4">
    <source>
        <dbReference type="Google" id="ProtNLM"/>
    </source>
</evidence>
<evidence type="ECO:0000256" key="1">
    <source>
        <dbReference type="SAM" id="SignalP"/>
    </source>
</evidence>
<accession>A0A9D1DYH7</accession>
<reference evidence="2" key="2">
    <citation type="journal article" date="2021" name="PeerJ">
        <title>Extensive microbial diversity within the chicken gut microbiome revealed by metagenomics and culture.</title>
        <authorList>
            <person name="Gilroy R."/>
            <person name="Ravi A."/>
            <person name="Getino M."/>
            <person name="Pursley I."/>
            <person name="Horton D.L."/>
            <person name="Alikhan N.F."/>
            <person name="Baker D."/>
            <person name="Gharbi K."/>
            <person name="Hall N."/>
            <person name="Watson M."/>
            <person name="Adriaenssens E.M."/>
            <person name="Foster-Nyarko E."/>
            <person name="Jarju S."/>
            <person name="Secka A."/>
            <person name="Antonio M."/>
            <person name="Oren A."/>
            <person name="Chaudhuri R.R."/>
            <person name="La Ragione R."/>
            <person name="Hildebrand F."/>
            <person name="Pallen M.J."/>
        </authorList>
    </citation>
    <scope>NUCLEOTIDE SEQUENCE</scope>
    <source>
        <strain evidence="2">CHK189-12415</strain>
    </source>
</reference>
<gene>
    <name evidence="2" type="ORF">IAB37_06955</name>
</gene>
<feature type="signal peptide" evidence="1">
    <location>
        <begin position="1"/>
        <end position="23"/>
    </location>
</feature>
<reference evidence="2" key="1">
    <citation type="submission" date="2020-10" db="EMBL/GenBank/DDBJ databases">
        <authorList>
            <person name="Gilroy R."/>
        </authorList>
    </citation>
    <scope>NUCLEOTIDE SEQUENCE</scope>
    <source>
        <strain evidence="2">CHK189-12415</strain>
    </source>
</reference>
<dbReference type="EMBL" id="DVHA01000220">
    <property type="protein sequence ID" value="HIR61293.1"/>
    <property type="molecule type" value="Genomic_DNA"/>
</dbReference>
<feature type="chain" id="PRO_5038427496" description="Auto-transporter adhesin head GIN domain-containing protein" evidence="1">
    <location>
        <begin position="24"/>
        <end position="225"/>
    </location>
</feature>
<dbReference type="Proteomes" id="UP000824241">
    <property type="component" value="Unassembled WGS sequence"/>
</dbReference>
<name>A0A9D1DYH7_9FIRM</name>
<feature type="non-terminal residue" evidence="2">
    <location>
        <position position="225"/>
    </location>
</feature>
<comment type="caution">
    <text evidence="2">The sequence shown here is derived from an EMBL/GenBank/DDBJ whole genome shotgun (WGS) entry which is preliminary data.</text>
</comment>
<dbReference type="AlphaFoldDB" id="A0A9D1DYH7"/>
<organism evidence="2 3">
    <name type="scientific">Candidatus Faecivivens stercoravium</name>
    <dbReference type="NCBI Taxonomy" id="2840803"/>
    <lineage>
        <taxon>Bacteria</taxon>
        <taxon>Bacillati</taxon>
        <taxon>Bacillota</taxon>
        <taxon>Clostridia</taxon>
        <taxon>Eubacteriales</taxon>
        <taxon>Oscillospiraceae</taxon>
        <taxon>Oscillospiraceae incertae sedis</taxon>
        <taxon>Candidatus Faecivivens</taxon>
    </lineage>
</organism>
<proteinExistence type="predicted"/>
<keyword evidence="1" id="KW-0732">Signal</keyword>
<evidence type="ECO:0000313" key="3">
    <source>
        <dbReference type="Proteomes" id="UP000824241"/>
    </source>
</evidence>
<evidence type="ECO:0000313" key="2">
    <source>
        <dbReference type="EMBL" id="HIR61293.1"/>
    </source>
</evidence>